<dbReference type="Pfam" id="PF00743">
    <property type="entry name" value="FMO-like"/>
    <property type="match status" value="1"/>
</dbReference>
<organism evidence="4 5">
    <name type="scientific">Spectribacter hydrogenoxidans</name>
    <dbReference type="NCBI Taxonomy" id="3075608"/>
    <lineage>
        <taxon>Bacteria</taxon>
        <taxon>Pseudomonadati</taxon>
        <taxon>Pseudomonadota</taxon>
        <taxon>Gammaproteobacteria</taxon>
        <taxon>Salinisphaerales</taxon>
        <taxon>Salinisphaeraceae</taxon>
        <taxon>Spectribacter</taxon>
    </lineage>
</organism>
<dbReference type="InterPro" id="IPR051209">
    <property type="entry name" value="FAD-bind_Monooxygenase_sf"/>
</dbReference>
<evidence type="ECO:0000313" key="4">
    <source>
        <dbReference type="EMBL" id="MDT0634676.1"/>
    </source>
</evidence>
<evidence type="ECO:0000256" key="1">
    <source>
        <dbReference type="ARBA" id="ARBA00022630"/>
    </source>
</evidence>
<name>A0ABU3BZE7_9GAMM</name>
<proteinExistence type="predicted"/>
<dbReference type="EMBL" id="JAVRIB010000006">
    <property type="protein sequence ID" value="MDT0634676.1"/>
    <property type="molecule type" value="Genomic_DNA"/>
</dbReference>
<dbReference type="PANTHER" id="PTHR42877">
    <property type="entry name" value="L-ORNITHINE N(5)-MONOOXYGENASE-RELATED"/>
    <property type="match status" value="1"/>
</dbReference>
<dbReference type="RefSeq" id="WP_311652477.1">
    <property type="nucleotide sequence ID" value="NZ_JAVRIB010000006.1"/>
</dbReference>
<keyword evidence="3 4" id="KW-0560">Oxidoreductase</keyword>
<keyword evidence="5" id="KW-1185">Reference proteome</keyword>
<dbReference type="Gene3D" id="3.50.50.60">
    <property type="entry name" value="FAD/NAD(P)-binding domain"/>
    <property type="match status" value="2"/>
</dbReference>
<dbReference type="PANTHER" id="PTHR42877:SF4">
    <property type="entry name" value="FAD_NAD(P)-BINDING DOMAIN-CONTAINING PROTEIN-RELATED"/>
    <property type="match status" value="1"/>
</dbReference>
<protein>
    <submittedName>
        <fullName evidence="4">NAD(P)/FAD-dependent oxidoreductase</fullName>
        <ecNumber evidence="4">1.14.13.-</ecNumber>
    </submittedName>
</protein>
<evidence type="ECO:0000256" key="2">
    <source>
        <dbReference type="ARBA" id="ARBA00022827"/>
    </source>
</evidence>
<dbReference type="GO" id="GO:0016491">
    <property type="term" value="F:oxidoreductase activity"/>
    <property type="evidence" value="ECO:0007669"/>
    <property type="project" value="UniProtKB-KW"/>
</dbReference>
<gene>
    <name evidence="4" type="ORF">RM532_06875</name>
</gene>
<reference evidence="4 5" key="1">
    <citation type="submission" date="2023-09" db="EMBL/GenBank/DDBJ databases">
        <authorList>
            <person name="Rey-Velasco X."/>
        </authorList>
    </citation>
    <scope>NUCLEOTIDE SEQUENCE [LARGE SCALE GENOMIC DNA]</scope>
    <source>
        <strain evidence="4 5">W335</strain>
    </source>
</reference>
<sequence length="503" mass="57416">MQAARHDTSAATPRIAIIGTGFSGLCAGIRLKQEEFENLTLFERGDEVGGVWRENTYPGAACDVPWHLYSFSFDYQARFTCPYPEQPEILAYQQDCARRYGLYPHIRFNTEIESARFDDEARVWHLRTSQGETHEFDALITGVGQLSRPGWPNIPGRDDFAGHSFHSAEWDHDYDLRDKRVAVIGTGASAIQFVPRIAAEVGRLVLFQRSAPYLLPRFQRTYGRINRWLFRHLPRYRDIFRWALRASGDASVPAFHQQSRLSGLFRAWWRFHLKRQVKDTALREKLTPDYPIGCKRILFSSDYYPALTRDNVILETGGIERITPDGIRTADGRDYAVDAIIYGTGFRATEFLAPMTIEGSGSRSLADRWADGAEAYLGITVDGFPNLFICYGPNTNLGGNSIIYMIECQVEYIRQCLGELRAGRARTLDVKPDVVQQYNADIQNELADTVWNWGCNSWYHTADGRITNNWPGTNRRYRALTSELDLDNYHLDGSRHEPTDRAA</sequence>
<comment type="caution">
    <text evidence="4">The sequence shown here is derived from an EMBL/GenBank/DDBJ whole genome shotgun (WGS) entry which is preliminary data.</text>
</comment>
<dbReference type="Proteomes" id="UP001251857">
    <property type="component" value="Unassembled WGS sequence"/>
</dbReference>
<dbReference type="InterPro" id="IPR020946">
    <property type="entry name" value="Flavin_mOase-like"/>
</dbReference>
<evidence type="ECO:0000256" key="3">
    <source>
        <dbReference type="ARBA" id="ARBA00023002"/>
    </source>
</evidence>
<dbReference type="InterPro" id="IPR036188">
    <property type="entry name" value="FAD/NAD-bd_sf"/>
</dbReference>
<keyword evidence="1" id="KW-0285">Flavoprotein</keyword>
<dbReference type="SUPFAM" id="SSF51905">
    <property type="entry name" value="FAD/NAD(P)-binding domain"/>
    <property type="match status" value="1"/>
</dbReference>
<accession>A0ABU3BZE7</accession>
<evidence type="ECO:0000313" key="5">
    <source>
        <dbReference type="Proteomes" id="UP001251857"/>
    </source>
</evidence>
<dbReference type="EC" id="1.14.13.-" evidence="4"/>
<keyword evidence="2" id="KW-0274">FAD</keyword>